<dbReference type="GO" id="GO:0008270">
    <property type="term" value="F:zinc ion binding"/>
    <property type="evidence" value="ECO:0007669"/>
    <property type="project" value="UniProtKB-KW"/>
</dbReference>
<evidence type="ECO:0000256" key="5">
    <source>
        <dbReference type="SAM" id="MobiDB-lite"/>
    </source>
</evidence>
<keyword evidence="2 4" id="KW-0863">Zinc-finger</keyword>
<evidence type="ECO:0000259" key="7">
    <source>
        <dbReference type="PROSITE" id="PS50865"/>
    </source>
</evidence>
<sequence>MSSIPAKSSKWSKLVSTNPARVVAALSISPTETKSNTYGDSGEEFIFAMDAVRKVVEAMSRPIVSGSSNETEQERRREWDGLVNAGATEALCRNVCELKADNMAQNAMSSFYPPFVMLYFAALGFSDGPDGEGVLSDTDKRVLNVVRDNWREMINRWWTDPQNTLQPDSSHEPERLVVSRLLGNLLMRDSAVYSIIFDPSDHTLSLLTLHWVHAHSPAIARSNMVLLRSLISFTFSQNVTEYLKDNAKPSLPFFMSKIYAGLSSNPQSQSQPNPTLLLETMSTRLTLGPPGDPAHASYAVEDLAFCHDLFIGYRELNESDASSFGDALRSAEAYWGNAFKLTHSASSASSPTPQPQDQPQKEVAVAILNLAVKLVLQRPEAEVAAITRVWLRTGFFDTLDSMMGELVKIPGVSRLLVFLFTSLKESAQAGVESGDFPPDLMDALRDEFPRQKMAAAVIKVDMETQQQDGKSPSTRSFGGSGDDEVPDASDPLWNNGLWQAVAWLHGLCRDPKVCCTRRGCANRVRKEGEDGGVSLRKCSSCKEFGYCGAECQKLDWKEHKHLCKYASPYITAVNAGKNRLTKSKAVEMGLVQPDEDDPSGSGNTTTMDRLNTLSTYITPLFFVMFVIAGQYLGVFDGLESWLYRVIS</sequence>
<feature type="transmembrane region" description="Helical" evidence="6">
    <location>
        <begin position="613"/>
        <end position="634"/>
    </location>
</feature>
<evidence type="ECO:0000256" key="6">
    <source>
        <dbReference type="SAM" id="Phobius"/>
    </source>
</evidence>
<keyword evidence="6" id="KW-1133">Transmembrane helix</keyword>
<feature type="compositionally biased region" description="Polar residues" evidence="5">
    <location>
        <begin position="463"/>
        <end position="477"/>
    </location>
</feature>
<dbReference type="AlphaFoldDB" id="A0A9P5PZY7"/>
<accession>A0A9P5PZY7</accession>
<evidence type="ECO:0000256" key="4">
    <source>
        <dbReference type="PROSITE-ProRule" id="PRU00134"/>
    </source>
</evidence>
<evidence type="ECO:0000256" key="2">
    <source>
        <dbReference type="ARBA" id="ARBA00022771"/>
    </source>
</evidence>
<keyword evidence="1" id="KW-0479">Metal-binding</keyword>
<name>A0A9P5PZY7_9AGAR</name>
<dbReference type="OrthoDB" id="432970at2759"/>
<dbReference type="Proteomes" id="UP000772434">
    <property type="component" value="Unassembled WGS sequence"/>
</dbReference>
<dbReference type="SUPFAM" id="SSF144232">
    <property type="entry name" value="HIT/MYND zinc finger-like"/>
    <property type="match status" value="1"/>
</dbReference>
<proteinExistence type="predicted"/>
<gene>
    <name evidence="8" type="ORF">BDP27DRAFT_1315301</name>
</gene>
<dbReference type="Pfam" id="PF01753">
    <property type="entry name" value="zf-MYND"/>
    <property type="match status" value="1"/>
</dbReference>
<feature type="region of interest" description="Disordered" evidence="5">
    <location>
        <begin position="462"/>
        <end position="485"/>
    </location>
</feature>
<organism evidence="8 9">
    <name type="scientific">Rhodocollybia butyracea</name>
    <dbReference type="NCBI Taxonomy" id="206335"/>
    <lineage>
        <taxon>Eukaryota</taxon>
        <taxon>Fungi</taxon>
        <taxon>Dikarya</taxon>
        <taxon>Basidiomycota</taxon>
        <taxon>Agaricomycotina</taxon>
        <taxon>Agaricomycetes</taxon>
        <taxon>Agaricomycetidae</taxon>
        <taxon>Agaricales</taxon>
        <taxon>Marasmiineae</taxon>
        <taxon>Omphalotaceae</taxon>
        <taxon>Rhodocollybia</taxon>
    </lineage>
</organism>
<protein>
    <recommendedName>
        <fullName evidence="7">MYND-type domain-containing protein</fullName>
    </recommendedName>
</protein>
<comment type="caution">
    <text evidence="8">The sequence shown here is derived from an EMBL/GenBank/DDBJ whole genome shotgun (WGS) entry which is preliminary data.</text>
</comment>
<dbReference type="PROSITE" id="PS50865">
    <property type="entry name" value="ZF_MYND_2"/>
    <property type="match status" value="1"/>
</dbReference>
<evidence type="ECO:0000256" key="3">
    <source>
        <dbReference type="ARBA" id="ARBA00022833"/>
    </source>
</evidence>
<dbReference type="EMBL" id="JADNRY010000009">
    <property type="protein sequence ID" value="KAF9075576.1"/>
    <property type="molecule type" value="Genomic_DNA"/>
</dbReference>
<evidence type="ECO:0000256" key="1">
    <source>
        <dbReference type="ARBA" id="ARBA00022723"/>
    </source>
</evidence>
<evidence type="ECO:0000313" key="9">
    <source>
        <dbReference type="Proteomes" id="UP000772434"/>
    </source>
</evidence>
<dbReference type="Gene3D" id="6.10.140.2220">
    <property type="match status" value="1"/>
</dbReference>
<keyword evidence="6" id="KW-0812">Transmembrane</keyword>
<evidence type="ECO:0000313" key="8">
    <source>
        <dbReference type="EMBL" id="KAF9075576.1"/>
    </source>
</evidence>
<keyword evidence="3" id="KW-0862">Zinc</keyword>
<keyword evidence="6" id="KW-0472">Membrane</keyword>
<feature type="domain" description="MYND-type" evidence="7">
    <location>
        <begin position="520"/>
        <end position="563"/>
    </location>
</feature>
<keyword evidence="9" id="KW-1185">Reference proteome</keyword>
<dbReference type="InterPro" id="IPR002893">
    <property type="entry name" value="Znf_MYND"/>
</dbReference>
<reference evidence="8" key="1">
    <citation type="submission" date="2020-11" db="EMBL/GenBank/DDBJ databases">
        <authorList>
            <consortium name="DOE Joint Genome Institute"/>
            <person name="Ahrendt S."/>
            <person name="Riley R."/>
            <person name="Andreopoulos W."/>
            <person name="Labutti K."/>
            <person name="Pangilinan J."/>
            <person name="Ruiz-Duenas F.J."/>
            <person name="Barrasa J.M."/>
            <person name="Sanchez-Garcia M."/>
            <person name="Camarero S."/>
            <person name="Miyauchi S."/>
            <person name="Serrano A."/>
            <person name="Linde D."/>
            <person name="Babiker R."/>
            <person name="Drula E."/>
            <person name="Ayuso-Fernandez I."/>
            <person name="Pacheco R."/>
            <person name="Padilla G."/>
            <person name="Ferreira P."/>
            <person name="Barriuso J."/>
            <person name="Kellner H."/>
            <person name="Castanera R."/>
            <person name="Alfaro M."/>
            <person name="Ramirez L."/>
            <person name="Pisabarro A.G."/>
            <person name="Kuo A."/>
            <person name="Tritt A."/>
            <person name="Lipzen A."/>
            <person name="He G."/>
            <person name="Yan M."/>
            <person name="Ng V."/>
            <person name="Cullen D."/>
            <person name="Martin F."/>
            <person name="Rosso M.-N."/>
            <person name="Henrissat B."/>
            <person name="Hibbett D."/>
            <person name="Martinez A.T."/>
            <person name="Grigoriev I.V."/>
        </authorList>
    </citation>
    <scope>NUCLEOTIDE SEQUENCE</scope>
    <source>
        <strain evidence="8">AH 40177</strain>
    </source>
</reference>